<dbReference type="AlphaFoldDB" id="A0AAV8PC14"/>
<dbReference type="InterPro" id="IPR019587">
    <property type="entry name" value="Polyketide_cyclase/dehydratase"/>
</dbReference>
<evidence type="ECO:0000313" key="2">
    <source>
        <dbReference type="Proteomes" id="UP001222027"/>
    </source>
</evidence>
<keyword evidence="2" id="KW-1185">Reference proteome</keyword>
<dbReference type="PANTHER" id="PTHR33789:SF11">
    <property type="entry name" value="OS05G0202300 PROTEIN"/>
    <property type="match status" value="1"/>
</dbReference>
<dbReference type="Pfam" id="PF10604">
    <property type="entry name" value="Polyketide_cyc2"/>
    <property type="match status" value="1"/>
</dbReference>
<dbReference type="Gene3D" id="3.30.530.20">
    <property type="match status" value="1"/>
</dbReference>
<dbReference type="InterPro" id="IPR023393">
    <property type="entry name" value="START-like_dom_sf"/>
</dbReference>
<comment type="caution">
    <text evidence="1">The sequence shown here is derived from an EMBL/GenBank/DDBJ whole genome shotgun (WGS) entry which is preliminary data.</text>
</comment>
<sequence length="168" mass="18489">MEKWEGEASAKLPTTKADEAWSLLSNFCSLHLWLPGLVETCRKIAGAEGQPGCVRYCTSPPGDDGKPVIWAYEELLAFDPARRCFEYKVADNNIGLKRYVATFRVLLPPSNGEGGCRLEWSFHCDPVSGWTEDSLAAFLQTGIEAMAKKVAETLQVTAFADGQPLDMI</sequence>
<evidence type="ECO:0008006" key="3">
    <source>
        <dbReference type="Google" id="ProtNLM"/>
    </source>
</evidence>
<reference evidence="1 2" key="1">
    <citation type="submission" date="2022-12" db="EMBL/GenBank/DDBJ databases">
        <title>Chromosome-scale assembly of the Ensete ventricosum genome.</title>
        <authorList>
            <person name="Dussert Y."/>
            <person name="Stocks J."/>
            <person name="Wendawek A."/>
            <person name="Woldeyes F."/>
            <person name="Nichols R.A."/>
            <person name="Borrell J.S."/>
        </authorList>
    </citation>
    <scope>NUCLEOTIDE SEQUENCE [LARGE SCALE GENOMIC DNA]</scope>
    <source>
        <strain evidence="2">cv. Maze</strain>
        <tissue evidence="1">Seeds</tissue>
    </source>
</reference>
<name>A0AAV8PC14_ENSVE</name>
<accession>A0AAV8PC14</accession>
<proteinExistence type="predicted"/>
<organism evidence="1 2">
    <name type="scientific">Ensete ventricosum</name>
    <name type="common">Abyssinian banana</name>
    <name type="synonym">Musa ensete</name>
    <dbReference type="NCBI Taxonomy" id="4639"/>
    <lineage>
        <taxon>Eukaryota</taxon>
        <taxon>Viridiplantae</taxon>
        <taxon>Streptophyta</taxon>
        <taxon>Embryophyta</taxon>
        <taxon>Tracheophyta</taxon>
        <taxon>Spermatophyta</taxon>
        <taxon>Magnoliopsida</taxon>
        <taxon>Liliopsida</taxon>
        <taxon>Zingiberales</taxon>
        <taxon>Musaceae</taxon>
        <taxon>Ensete</taxon>
    </lineage>
</organism>
<dbReference type="SUPFAM" id="SSF55961">
    <property type="entry name" value="Bet v1-like"/>
    <property type="match status" value="1"/>
</dbReference>
<dbReference type="Proteomes" id="UP001222027">
    <property type="component" value="Unassembled WGS sequence"/>
</dbReference>
<dbReference type="InterPro" id="IPR053249">
    <property type="entry name" value="LFS"/>
</dbReference>
<dbReference type="EMBL" id="JAQQAF010000006">
    <property type="protein sequence ID" value="KAJ8476671.1"/>
    <property type="molecule type" value="Genomic_DNA"/>
</dbReference>
<dbReference type="CDD" id="cd07821">
    <property type="entry name" value="PYR_PYL_RCAR_like"/>
    <property type="match status" value="1"/>
</dbReference>
<gene>
    <name evidence="1" type="ORF">OPV22_020398</name>
</gene>
<protein>
    <recommendedName>
        <fullName evidence="3">Lachrymatory-factor synthase</fullName>
    </recommendedName>
</protein>
<dbReference type="PANTHER" id="PTHR33789">
    <property type="entry name" value="LACHRYMATORY-FACTOR SYNTHASE"/>
    <property type="match status" value="1"/>
</dbReference>
<evidence type="ECO:0000313" key="1">
    <source>
        <dbReference type="EMBL" id="KAJ8476671.1"/>
    </source>
</evidence>